<gene>
    <name evidence="5" type="primary">LOC113507850</name>
</gene>
<keyword evidence="2" id="KW-0812">Transmembrane</keyword>
<feature type="signal peptide" evidence="3">
    <location>
        <begin position="1"/>
        <end position="17"/>
    </location>
</feature>
<feature type="region of interest" description="Disordered" evidence="1">
    <location>
        <begin position="56"/>
        <end position="85"/>
    </location>
</feature>
<keyword evidence="4" id="KW-1185">Reference proteome</keyword>
<dbReference type="OrthoDB" id="7477590at2759"/>
<feature type="transmembrane region" description="Helical" evidence="2">
    <location>
        <begin position="150"/>
        <end position="168"/>
    </location>
</feature>
<reference evidence="5" key="1">
    <citation type="submission" date="2025-08" db="UniProtKB">
        <authorList>
            <consortium name="RefSeq"/>
        </authorList>
    </citation>
    <scope>IDENTIFICATION</scope>
</reference>
<feature type="compositionally biased region" description="Low complexity" evidence="1">
    <location>
        <begin position="67"/>
        <end position="81"/>
    </location>
</feature>
<dbReference type="Proteomes" id="UP000322000">
    <property type="component" value="Chromosome 2"/>
</dbReference>
<sequence length="285" mass="31099">MLIRCCLLLLFLNCVRTSGFSGNDGLTVAEFNRRFALWPSVHNAAKLMRVRREAEKAGTVGQSEGGTVAVPSVNNSPPVTVKPSAPPETNVLTNEIAHVSVAPAAAVNGNVTVNSTVTTATVNATKVNTTIADKPVKQIDLNSPGVLKRGFIVFGGFALLAVAYFIFYRKKSSKNDAGNTHSTIDANQFRYGVLQSEDRRDNLELSRVPLTMESDDDEDEDLEIFDLEQKKKTLSYVNLQTNDEEVVFSPKESSDNDRDNLLLDIEDGTSETLINWSSNGSKSIL</sequence>
<dbReference type="InParanoid" id="A0A7E5X093"/>
<keyword evidence="2" id="KW-1133">Transmembrane helix</keyword>
<feature type="chain" id="PRO_5028852104" evidence="3">
    <location>
        <begin position="18"/>
        <end position="285"/>
    </location>
</feature>
<proteinExistence type="predicted"/>
<evidence type="ECO:0000256" key="1">
    <source>
        <dbReference type="SAM" id="MobiDB-lite"/>
    </source>
</evidence>
<evidence type="ECO:0000256" key="3">
    <source>
        <dbReference type="SAM" id="SignalP"/>
    </source>
</evidence>
<evidence type="ECO:0000313" key="4">
    <source>
        <dbReference type="Proteomes" id="UP000322000"/>
    </source>
</evidence>
<dbReference type="RefSeq" id="XP_026746578.1">
    <property type="nucleotide sequence ID" value="XM_026890777.1"/>
</dbReference>
<dbReference type="GeneID" id="113507850"/>
<name>A0A7E5X093_TRINI</name>
<keyword evidence="3" id="KW-0732">Signal</keyword>
<evidence type="ECO:0000256" key="2">
    <source>
        <dbReference type="SAM" id="Phobius"/>
    </source>
</evidence>
<evidence type="ECO:0000313" key="5">
    <source>
        <dbReference type="RefSeq" id="XP_026746578.1"/>
    </source>
</evidence>
<protein>
    <submittedName>
        <fullName evidence="5">Uncharacterized protein LOC113507850</fullName>
    </submittedName>
</protein>
<dbReference type="AlphaFoldDB" id="A0A7E5X093"/>
<accession>A0A7E5X093</accession>
<dbReference type="KEGG" id="tnl:113507850"/>
<organism evidence="4 5">
    <name type="scientific">Trichoplusia ni</name>
    <name type="common">Cabbage looper</name>
    <dbReference type="NCBI Taxonomy" id="7111"/>
    <lineage>
        <taxon>Eukaryota</taxon>
        <taxon>Metazoa</taxon>
        <taxon>Ecdysozoa</taxon>
        <taxon>Arthropoda</taxon>
        <taxon>Hexapoda</taxon>
        <taxon>Insecta</taxon>
        <taxon>Pterygota</taxon>
        <taxon>Neoptera</taxon>
        <taxon>Endopterygota</taxon>
        <taxon>Lepidoptera</taxon>
        <taxon>Glossata</taxon>
        <taxon>Ditrysia</taxon>
        <taxon>Noctuoidea</taxon>
        <taxon>Noctuidae</taxon>
        <taxon>Plusiinae</taxon>
        <taxon>Trichoplusia</taxon>
    </lineage>
</organism>
<keyword evidence="2" id="KW-0472">Membrane</keyword>